<feature type="transmembrane region" description="Helical" evidence="7">
    <location>
        <begin position="374"/>
        <end position="394"/>
    </location>
</feature>
<feature type="transmembrane region" description="Helical" evidence="7">
    <location>
        <begin position="50"/>
        <end position="68"/>
    </location>
</feature>
<dbReference type="EMBL" id="VIVQ01000001">
    <property type="protein sequence ID" value="TWE11685.1"/>
    <property type="molecule type" value="Genomic_DNA"/>
</dbReference>
<dbReference type="RefSeq" id="WP_145225111.1">
    <property type="nucleotide sequence ID" value="NZ_VIVQ01000001.1"/>
</dbReference>
<feature type="transmembrane region" description="Helical" evidence="7">
    <location>
        <begin position="222"/>
        <end position="246"/>
    </location>
</feature>
<evidence type="ECO:0000256" key="2">
    <source>
        <dbReference type="ARBA" id="ARBA00022448"/>
    </source>
</evidence>
<evidence type="ECO:0000256" key="7">
    <source>
        <dbReference type="SAM" id="Phobius"/>
    </source>
</evidence>
<dbReference type="AlphaFoldDB" id="A0A561E7U1"/>
<dbReference type="PANTHER" id="PTHR23513:SF11">
    <property type="entry name" value="STAPHYLOFERRIN A TRANSPORTER"/>
    <property type="match status" value="1"/>
</dbReference>
<dbReference type="InterPro" id="IPR010290">
    <property type="entry name" value="TM_effector"/>
</dbReference>
<evidence type="ECO:0000256" key="4">
    <source>
        <dbReference type="ARBA" id="ARBA00022692"/>
    </source>
</evidence>
<dbReference type="OrthoDB" id="9775268at2"/>
<accession>A0A561E7U1</accession>
<evidence type="ECO:0000256" key="6">
    <source>
        <dbReference type="ARBA" id="ARBA00023136"/>
    </source>
</evidence>
<feature type="transmembrane region" description="Helical" evidence="7">
    <location>
        <begin position="346"/>
        <end position="368"/>
    </location>
</feature>
<feature type="domain" description="Major facilitator superfamily (MFS) profile" evidence="8">
    <location>
        <begin position="1"/>
        <end position="398"/>
    </location>
</feature>
<feature type="transmembrane region" description="Helical" evidence="7">
    <location>
        <begin position="80"/>
        <end position="100"/>
    </location>
</feature>
<reference evidence="9 10" key="1">
    <citation type="submission" date="2019-06" db="EMBL/GenBank/DDBJ databases">
        <title>Sequencing the genomes of 1000 actinobacteria strains.</title>
        <authorList>
            <person name="Klenk H.-P."/>
        </authorList>
    </citation>
    <scope>NUCLEOTIDE SEQUENCE [LARGE SCALE GENOMIC DNA]</scope>
    <source>
        <strain evidence="9 10">DSM 19560</strain>
    </source>
</reference>
<comment type="caution">
    <text evidence="9">The sequence shown here is derived from an EMBL/GenBank/DDBJ whole genome shotgun (WGS) entry which is preliminary data.</text>
</comment>
<proteinExistence type="predicted"/>
<sequence>MSRTFASLSVFNYRAYFTGALISNVGTWMGRTAQDWLVLTQLTNHNSTDLGIVTALQFAPVVVLAPMAGALTDRFSKRKVLYGTQTALLVTSGILAALVVGGVVQLWHVYLLALLQGVATALDNPSRQAFVSEMVPPEKLSNAVGLNATSFNAARLIGPGIAGLMIGLIGTGKTLIFNTLSFVAVLIALKLMRGSELRPAPRARGKGKVREGLVYVRHRPDLILVMAMVFMLGTFGMNFQITIALMATTVFHKGAAEYGLLGSIMAIGSLAGALMAARRERPRLRIVLIALAGFTIASALAAMAPSYLLFGVFLIPTGLCAITMMNTSNATVQLSVAPEMRGRVMALYMAIFMGGTPIGSPVIGWIGTEFGARWTILVGSIATGITVVVAMIYLMRRQDVHLHVERRPVPHLHVSSQPATGVEPQQVA</sequence>
<dbReference type="SUPFAM" id="SSF103473">
    <property type="entry name" value="MFS general substrate transporter"/>
    <property type="match status" value="1"/>
</dbReference>
<keyword evidence="10" id="KW-1185">Reference proteome</keyword>
<feature type="transmembrane region" description="Helical" evidence="7">
    <location>
        <begin position="12"/>
        <end position="30"/>
    </location>
</feature>
<feature type="transmembrane region" description="Helical" evidence="7">
    <location>
        <begin position="175"/>
        <end position="192"/>
    </location>
</feature>
<dbReference type="Gene3D" id="1.20.1250.20">
    <property type="entry name" value="MFS general substrate transporter like domains"/>
    <property type="match status" value="1"/>
</dbReference>
<keyword evidence="4 7" id="KW-0812">Transmembrane</keyword>
<evidence type="ECO:0000313" key="10">
    <source>
        <dbReference type="Proteomes" id="UP000318297"/>
    </source>
</evidence>
<keyword evidence="5 7" id="KW-1133">Transmembrane helix</keyword>
<keyword evidence="3" id="KW-1003">Cell membrane</keyword>
<evidence type="ECO:0000313" key="9">
    <source>
        <dbReference type="EMBL" id="TWE11685.1"/>
    </source>
</evidence>
<evidence type="ECO:0000256" key="5">
    <source>
        <dbReference type="ARBA" id="ARBA00022989"/>
    </source>
</evidence>
<comment type="subcellular location">
    <subcellularLocation>
        <location evidence="1">Cell membrane</location>
        <topology evidence="1">Multi-pass membrane protein</topology>
    </subcellularLocation>
</comment>
<dbReference type="GO" id="GO:0005886">
    <property type="term" value="C:plasma membrane"/>
    <property type="evidence" value="ECO:0007669"/>
    <property type="project" value="UniProtKB-SubCell"/>
</dbReference>
<dbReference type="PROSITE" id="PS50850">
    <property type="entry name" value="MFS"/>
    <property type="match status" value="1"/>
</dbReference>
<dbReference type="Proteomes" id="UP000318297">
    <property type="component" value="Unassembled WGS sequence"/>
</dbReference>
<organism evidence="9 10">
    <name type="scientific">Rudaeicoccus suwonensis</name>
    <dbReference type="NCBI Taxonomy" id="657409"/>
    <lineage>
        <taxon>Bacteria</taxon>
        <taxon>Bacillati</taxon>
        <taxon>Actinomycetota</taxon>
        <taxon>Actinomycetes</taxon>
        <taxon>Micrococcales</taxon>
        <taxon>Dermacoccaceae</taxon>
        <taxon>Rudaeicoccus</taxon>
    </lineage>
</organism>
<dbReference type="InterPro" id="IPR036259">
    <property type="entry name" value="MFS_trans_sf"/>
</dbReference>
<feature type="transmembrane region" description="Helical" evidence="7">
    <location>
        <begin position="258"/>
        <end position="277"/>
    </location>
</feature>
<dbReference type="PANTHER" id="PTHR23513">
    <property type="entry name" value="INTEGRAL MEMBRANE EFFLUX PROTEIN-RELATED"/>
    <property type="match status" value="1"/>
</dbReference>
<keyword evidence="6 7" id="KW-0472">Membrane</keyword>
<dbReference type="CDD" id="cd06173">
    <property type="entry name" value="MFS_MefA_like"/>
    <property type="match status" value="1"/>
</dbReference>
<feature type="transmembrane region" description="Helical" evidence="7">
    <location>
        <begin position="307"/>
        <end position="325"/>
    </location>
</feature>
<name>A0A561E7U1_9MICO</name>
<evidence type="ECO:0000256" key="3">
    <source>
        <dbReference type="ARBA" id="ARBA00022475"/>
    </source>
</evidence>
<feature type="transmembrane region" description="Helical" evidence="7">
    <location>
        <begin position="284"/>
        <end position="301"/>
    </location>
</feature>
<dbReference type="Pfam" id="PF05977">
    <property type="entry name" value="MFS_3"/>
    <property type="match status" value="1"/>
</dbReference>
<evidence type="ECO:0000259" key="8">
    <source>
        <dbReference type="PROSITE" id="PS50850"/>
    </source>
</evidence>
<dbReference type="InterPro" id="IPR020846">
    <property type="entry name" value="MFS_dom"/>
</dbReference>
<dbReference type="GO" id="GO:0022857">
    <property type="term" value="F:transmembrane transporter activity"/>
    <property type="evidence" value="ECO:0007669"/>
    <property type="project" value="InterPro"/>
</dbReference>
<gene>
    <name evidence="9" type="ORF">BKA23_0466</name>
</gene>
<protein>
    <submittedName>
        <fullName evidence="9">Putative MFS family arabinose efflux permease</fullName>
    </submittedName>
</protein>
<evidence type="ECO:0000256" key="1">
    <source>
        <dbReference type="ARBA" id="ARBA00004651"/>
    </source>
</evidence>
<keyword evidence="2" id="KW-0813">Transport</keyword>